<dbReference type="Gene3D" id="3.80.10.10">
    <property type="entry name" value="Ribonuclease Inhibitor"/>
    <property type="match status" value="3"/>
</dbReference>
<dbReference type="SUPFAM" id="SSF52540">
    <property type="entry name" value="P-loop containing nucleoside triphosphate hydrolases"/>
    <property type="match status" value="1"/>
</dbReference>
<evidence type="ECO:0000256" key="2">
    <source>
        <dbReference type="ARBA" id="ARBA00022737"/>
    </source>
</evidence>
<feature type="domain" description="Disease resistance N-terminal" evidence="8">
    <location>
        <begin position="27"/>
        <end position="81"/>
    </location>
</feature>
<dbReference type="GO" id="GO:0005524">
    <property type="term" value="F:ATP binding"/>
    <property type="evidence" value="ECO:0007669"/>
    <property type="project" value="UniProtKB-KW"/>
</dbReference>
<dbReference type="PANTHER" id="PTHR36766:SF51">
    <property type="entry name" value="DISEASE RESISTANCE RPP13-LIKE PROTEIN 1"/>
    <property type="match status" value="1"/>
</dbReference>
<proteinExistence type="predicted"/>
<evidence type="ECO:0000256" key="4">
    <source>
        <dbReference type="ARBA" id="ARBA00022821"/>
    </source>
</evidence>
<evidence type="ECO:0000259" key="11">
    <source>
        <dbReference type="Pfam" id="PF25019"/>
    </source>
</evidence>
<dbReference type="EMBL" id="OIVN01001637">
    <property type="protein sequence ID" value="SPC96110.1"/>
    <property type="molecule type" value="Genomic_DNA"/>
</dbReference>
<dbReference type="PANTHER" id="PTHR36766">
    <property type="entry name" value="PLANT BROAD-SPECTRUM MILDEW RESISTANCE PROTEIN RPW8"/>
    <property type="match status" value="1"/>
</dbReference>
<dbReference type="InterPro" id="IPR002182">
    <property type="entry name" value="NB-ARC"/>
</dbReference>
<evidence type="ECO:0000259" key="10">
    <source>
        <dbReference type="Pfam" id="PF23598"/>
    </source>
</evidence>
<feature type="domain" description="R13L1/DRL21-like LRR repeat region" evidence="11">
    <location>
        <begin position="710"/>
        <end position="832"/>
    </location>
</feature>
<feature type="region of interest" description="Disordered" evidence="6">
    <location>
        <begin position="982"/>
        <end position="1002"/>
    </location>
</feature>
<dbReference type="InterPro" id="IPR056789">
    <property type="entry name" value="LRR_R13L1-DRL21"/>
</dbReference>
<dbReference type="PRINTS" id="PR00364">
    <property type="entry name" value="DISEASERSIST"/>
</dbReference>
<dbReference type="Pfam" id="PF23559">
    <property type="entry name" value="WHD_DRP"/>
    <property type="match status" value="1"/>
</dbReference>
<dbReference type="Gene3D" id="3.40.50.300">
    <property type="entry name" value="P-loop containing nucleotide triphosphate hydrolases"/>
    <property type="match status" value="1"/>
</dbReference>
<dbReference type="GO" id="GO:0051707">
    <property type="term" value="P:response to other organism"/>
    <property type="evidence" value="ECO:0007669"/>
    <property type="project" value="UniProtKB-ARBA"/>
</dbReference>
<feature type="domain" description="Disease resistance R13L4/SHOC-2-like LRR" evidence="10">
    <location>
        <begin position="583"/>
        <end position="652"/>
    </location>
</feature>
<keyword evidence="3" id="KW-0547">Nucleotide-binding</keyword>
<keyword evidence="5" id="KW-0067">ATP-binding</keyword>
<feature type="domain" description="NB-ARC" evidence="7">
    <location>
        <begin position="174"/>
        <end position="357"/>
    </location>
</feature>
<evidence type="ECO:0000256" key="6">
    <source>
        <dbReference type="SAM" id="MobiDB-lite"/>
    </source>
</evidence>
<name>A0A2N9G9G4_FAGSY</name>
<dbReference type="Gene3D" id="1.10.8.430">
    <property type="entry name" value="Helical domain of apoptotic protease-activating factors"/>
    <property type="match status" value="1"/>
</dbReference>
<evidence type="ECO:0000256" key="3">
    <source>
        <dbReference type="ARBA" id="ARBA00022741"/>
    </source>
</evidence>
<dbReference type="Pfam" id="PF00931">
    <property type="entry name" value="NB-ARC"/>
    <property type="match status" value="1"/>
</dbReference>
<organism evidence="12">
    <name type="scientific">Fagus sylvatica</name>
    <name type="common">Beechnut</name>
    <dbReference type="NCBI Taxonomy" id="28930"/>
    <lineage>
        <taxon>Eukaryota</taxon>
        <taxon>Viridiplantae</taxon>
        <taxon>Streptophyta</taxon>
        <taxon>Embryophyta</taxon>
        <taxon>Tracheophyta</taxon>
        <taxon>Spermatophyta</taxon>
        <taxon>Magnoliopsida</taxon>
        <taxon>eudicotyledons</taxon>
        <taxon>Gunneridae</taxon>
        <taxon>Pentapetalae</taxon>
        <taxon>rosids</taxon>
        <taxon>fabids</taxon>
        <taxon>Fagales</taxon>
        <taxon>Fagaceae</taxon>
        <taxon>Fagus</taxon>
    </lineage>
</organism>
<evidence type="ECO:0000259" key="9">
    <source>
        <dbReference type="Pfam" id="PF23559"/>
    </source>
</evidence>
<sequence length="1288" mass="145838">MAGLSVQATISDLYGKLFSPSMELYRHLYDPFKLISSMCKDAEQQQYERQEVKEWLDKVQDAVYRIEDVAHEICTDDMNPRLDASHATSQTKKSMVEKLHFRGRGKLVRSLFWPKRGRKVEKVNKINMEFMDELCSLGEQGRALGLRQDRRSLNFVLVPTASSFVDDSKVFGRDRDKEAIIELLLSDDASGEGLSVIPIVAEDGMGKTTLAQLVYHNHKVSEHFDIKAWAWAPGEDDVLSVTKSIFESFTSQSCDLKELSLPQDRLRESLQNKKFLIVLDDVSVENYSYWSQLLYPFIAAAAAAKGSRIIVTTHHQSFESFMGSHDLNPLCMVPAYNLEPLSDEECWSIFVKFAFGDKDPNSYPELEAIGRQFVQECHGVPLAVRTLGALLQFKLTVEEWQAILDHLTRVRSSSEMSGVRPALRLSYHYLHPRLKQCFAYCSIFPRGYEFEKEKLVLLWMAEGLVHIKQNDSMGGRDRLISFLELYTMEEIGDYYFRELLYGSFFQRSGGNESHFVMHSLMNDLAIAVSGEFCFRLEDNPSSQISERARYLSLSGKYDSSMIFEDIDKAKFLRTFLPLDHESRHLSSNDLQLLVPKLKFLRVLSLSHYNITELPVSIGDLKLLRYLDLYHTAIKRLPESVCALCNLQTLILSNCHSLTELPEHMWKLSNLRHLDISGTDLNEMPKDMSKLKNLQTLSNFVVGKESGSTVKELGGLLHLHGTLRISKLQNVVSYKDAADVSLDKRQLDELALEWGDDTVDLENDRRVLQQLKPHTNLKKLSIKFYGGTIFPTWLGLVSFSNMVFIRLSNCNNCFKLPPLRQLPSLEVLIIECMNAMKTVDHEFCGANKQFQSLKSLTFEGMLEWEDWIPLELQGGEFPCLQELCIRRCPKLKGNLPKQLPSVVKVEISESQNLVTALMEEALHNRPLHYHDKVLFISDDKVASFSEQMAVFTNEDAAEPSSAAAECPLRQGAAGSSYAAAECSSPMTQSEAESSSPMTTNISDGIDVQTTTWSNQDEVQDLSSFKSMKVSEISQLLELPNTLHSLKIEGCDALEDIPEEKGIQKDLTSLEALEIRDCPNLVSFPNGGLPTPNLTSIWLSNCKNLKGLPHQLHTLNSLRSNFINNCPELVSFPEGGLPSKLSLLCITSCNKLMLGTDWGLHRLEFLSQLEIEGGCENVVSFPEEELLPRNLNSLHISRLSNLEYLDYKGLQHLTALQTLEISCCNKLQSLPEEGLPSSLSFLCIKECSLLKPKLQKQTGKYWPKIAHISFIETDEEVIKDWSKKSSYPLH</sequence>
<evidence type="ECO:0008006" key="13">
    <source>
        <dbReference type="Google" id="ProtNLM"/>
    </source>
</evidence>
<dbReference type="Pfam" id="PF25019">
    <property type="entry name" value="LRR_R13L1-DRL21"/>
    <property type="match status" value="1"/>
</dbReference>
<keyword evidence="4" id="KW-0611">Plant defense</keyword>
<evidence type="ECO:0000313" key="12">
    <source>
        <dbReference type="EMBL" id="SPC96110.1"/>
    </source>
</evidence>
<evidence type="ECO:0000259" key="8">
    <source>
        <dbReference type="Pfam" id="PF18052"/>
    </source>
</evidence>
<dbReference type="InterPro" id="IPR041118">
    <property type="entry name" value="Rx_N"/>
</dbReference>
<evidence type="ECO:0000259" key="7">
    <source>
        <dbReference type="Pfam" id="PF00931"/>
    </source>
</evidence>
<feature type="compositionally biased region" description="Polar residues" evidence="6">
    <location>
        <begin position="983"/>
        <end position="1002"/>
    </location>
</feature>
<dbReference type="InterPro" id="IPR032675">
    <property type="entry name" value="LRR_dom_sf"/>
</dbReference>
<dbReference type="SMART" id="SM00369">
    <property type="entry name" value="LRR_TYP"/>
    <property type="match status" value="4"/>
</dbReference>
<accession>A0A2N9G9G4</accession>
<reference evidence="12" key="1">
    <citation type="submission" date="2018-02" db="EMBL/GenBank/DDBJ databases">
        <authorList>
            <person name="Cohen D.B."/>
            <person name="Kent A.D."/>
        </authorList>
    </citation>
    <scope>NUCLEOTIDE SEQUENCE</scope>
</reference>
<dbReference type="InterPro" id="IPR042197">
    <property type="entry name" value="Apaf_helical"/>
</dbReference>
<gene>
    <name evidence="12" type="ORF">FSB_LOCUS23992</name>
</gene>
<feature type="domain" description="Disease resistance protein winged helix" evidence="9">
    <location>
        <begin position="443"/>
        <end position="525"/>
    </location>
</feature>
<dbReference type="InterPro" id="IPR003591">
    <property type="entry name" value="Leu-rich_rpt_typical-subtyp"/>
</dbReference>
<dbReference type="InterPro" id="IPR027417">
    <property type="entry name" value="P-loop_NTPase"/>
</dbReference>
<dbReference type="Pfam" id="PF18052">
    <property type="entry name" value="Rx_N"/>
    <property type="match status" value="1"/>
</dbReference>
<keyword evidence="1" id="KW-0433">Leucine-rich repeat</keyword>
<dbReference type="InterPro" id="IPR058922">
    <property type="entry name" value="WHD_DRP"/>
</dbReference>
<evidence type="ECO:0000256" key="1">
    <source>
        <dbReference type="ARBA" id="ARBA00022614"/>
    </source>
</evidence>
<keyword evidence="2" id="KW-0677">Repeat</keyword>
<dbReference type="SUPFAM" id="SSF52058">
    <property type="entry name" value="L domain-like"/>
    <property type="match status" value="2"/>
</dbReference>
<evidence type="ECO:0000256" key="5">
    <source>
        <dbReference type="ARBA" id="ARBA00022840"/>
    </source>
</evidence>
<dbReference type="Pfam" id="PF23598">
    <property type="entry name" value="LRR_14"/>
    <property type="match status" value="1"/>
</dbReference>
<dbReference type="Gene3D" id="1.20.5.4130">
    <property type="match status" value="1"/>
</dbReference>
<dbReference type="GO" id="GO:0006952">
    <property type="term" value="P:defense response"/>
    <property type="evidence" value="ECO:0007669"/>
    <property type="project" value="UniProtKB-KW"/>
</dbReference>
<dbReference type="InterPro" id="IPR055414">
    <property type="entry name" value="LRR_R13L4/SHOC2-like"/>
</dbReference>
<protein>
    <recommendedName>
        <fullName evidence="13">NB-ARC domain-containing protein</fullName>
    </recommendedName>
</protein>
<dbReference type="GO" id="GO:0043531">
    <property type="term" value="F:ADP binding"/>
    <property type="evidence" value="ECO:0007669"/>
    <property type="project" value="InterPro"/>
</dbReference>